<dbReference type="Proteomes" id="UP000000226">
    <property type="component" value="Chromosome 10"/>
</dbReference>
<dbReference type="InterPro" id="IPR000504">
    <property type="entry name" value="RRM_dom"/>
</dbReference>
<dbReference type="SMART" id="SM00360">
    <property type="entry name" value="RRM"/>
    <property type="match status" value="1"/>
</dbReference>
<dbReference type="SUPFAM" id="SSF54928">
    <property type="entry name" value="RNA-binding domain, RBD"/>
    <property type="match status" value="1"/>
</dbReference>
<sequence length="330" mass="38571">MGILHGTSKRMNSSTCNLNVKIDSLQNNNQEESVRNSLTNDQVQRLIQLLESSTIHGINQIQRHNNETARTKISTKGKNPWILNTRGTPFFFSNFPFDIKESDLWKIFRRWGRVSDVFISRRLNIKKQRFGFVRFQGVQNIRELENHLNTIWIGSWKLVANRPKYNRNRVHTQNRASVNAIHFRVEETSRDWLKKCYIGRVSNLSKVSCLNESLILGGLSHIKVKFLGGFHVLLMGENEKKIQEAIEENKQWFEELFDTIIPWEEQFVAVDKLVWVRCRGLPLKLRNTDCFKHIAALMGTLIEVDKATLELEELKYARFKIRVFVGCEAK</sequence>
<dbReference type="InterPro" id="IPR035979">
    <property type="entry name" value="RBD_domain_sf"/>
</dbReference>
<dbReference type="Gene3D" id="3.30.70.330">
    <property type="match status" value="1"/>
</dbReference>
<organism evidence="3 4">
    <name type="scientific">Phaseolus vulgaris</name>
    <name type="common">Kidney bean</name>
    <name type="synonym">French bean</name>
    <dbReference type="NCBI Taxonomy" id="3885"/>
    <lineage>
        <taxon>Eukaryota</taxon>
        <taxon>Viridiplantae</taxon>
        <taxon>Streptophyta</taxon>
        <taxon>Embryophyta</taxon>
        <taxon>Tracheophyta</taxon>
        <taxon>Spermatophyta</taxon>
        <taxon>Magnoliopsida</taxon>
        <taxon>eudicotyledons</taxon>
        <taxon>Gunneridae</taxon>
        <taxon>Pentapetalae</taxon>
        <taxon>rosids</taxon>
        <taxon>fabids</taxon>
        <taxon>Fabales</taxon>
        <taxon>Fabaceae</taxon>
        <taxon>Papilionoideae</taxon>
        <taxon>50 kb inversion clade</taxon>
        <taxon>NPAAA clade</taxon>
        <taxon>indigoferoid/millettioid clade</taxon>
        <taxon>Phaseoleae</taxon>
        <taxon>Phaseolus</taxon>
    </lineage>
</organism>
<evidence type="ECO:0000313" key="3">
    <source>
        <dbReference type="EMBL" id="ESW06219.1"/>
    </source>
</evidence>
<gene>
    <name evidence="3" type="ORF">PHAVU_010G029500g</name>
</gene>
<evidence type="ECO:0000256" key="1">
    <source>
        <dbReference type="PROSITE-ProRule" id="PRU00176"/>
    </source>
</evidence>
<protein>
    <recommendedName>
        <fullName evidence="2">RRM domain-containing protein</fullName>
    </recommendedName>
</protein>
<dbReference type="PANTHER" id="PTHR34427:SF5">
    <property type="entry name" value="DUF4283 DOMAIN-CONTAINING PROTEIN"/>
    <property type="match status" value="1"/>
</dbReference>
<dbReference type="SMR" id="V7AL30"/>
<dbReference type="OMA" id="RTHEDMV"/>
<keyword evidence="4" id="KW-1185">Reference proteome</keyword>
<evidence type="ECO:0000259" key="2">
    <source>
        <dbReference type="PROSITE" id="PS50102"/>
    </source>
</evidence>
<dbReference type="Pfam" id="PF00076">
    <property type="entry name" value="RRM_1"/>
    <property type="match status" value="1"/>
</dbReference>
<accession>V7AL30</accession>
<dbReference type="eggNOG" id="ENOG502RRJS">
    <property type="taxonomic scope" value="Eukaryota"/>
</dbReference>
<dbReference type="OrthoDB" id="1418158at2759"/>
<dbReference type="GO" id="GO:0003723">
    <property type="term" value="F:RNA binding"/>
    <property type="evidence" value="ECO:0007669"/>
    <property type="project" value="UniProtKB-UniRule"/>
</dbReference>
<proteinExistence type="predicted"/>
<dbReference type="Gramene" id="ESW06219">
    <property type="protein sequence ID" value="ESW06219"/>
    <property type="gene ID" value="PHAVU_010G029500g"/>
</dbReference>
<name>V7AL30_PHAVU</name>
<keyword evidence="1" id="KW-0694">RNA-binding</keyword>
<reference evidence="4" key="1">
    <citation type="journal article" date="2014" name="Nat. Genet.">
        <title>A reference genome for common bean and genome-wide analysis of dual domestications.</title>
        <authorList>
            <person name="Schmutz J."/>
            <person name="McClean P.E."/>
            <person name="Mamidi S."/>
            <person name="Wu G.A."/>
            <person name="Cannon S.B."/>
            <person name="Grimwood J."/>
            <person name="Jenkins J."/>
            <person name="Shu S."/>
            <person name="Song Q."/>
            <person name="Chavarro C."/>
            <person name="Torres-Torres M."/>
            <person name="Geffroy V."/>
            <person name="Moghaddam S.M."/>
            <person name="Gao D."/>
            <person name="Abernathy B."/>
            <person name="Barry K."/>
            <person name="Blair M."/>
            <person name="Brick M.A."/>
            <person name="Chovatia M."/>
            <person name="Gepts P."/>
            <person name="Goodstein D.M."/>
            <person name="Gonzales M."/>
            <person name="Hellsten U."/>
            <person name="Hyten D.L."/>
            <person name="Jia G."/>
            <person name="Kelly J.D."/>
            <person name="Kudrna D."/>
            <person name="Lee R."/>
            <person name="Richard M.M."/>
            <person name="Miklas P.N."/>
            <person name="Osorno J.M."/>
            <person name="Rodrigues J."/>
            <person name="Thareau V."/>
            <person name="Urrea C.A."/>
            <person name="Wang M."/>
            <person name="Yu Y."/>
            <person name="Zhang M."/>
            <person name="Wing R.A."/>
            <person name="Cregan P.B."/>
            <person name="Rokhsar D.S."/>
            <person name="Jackson S.A."/>
        </authorList>
    </citation>
    <scope>NUCLEOTIDE SEQUENCE [LARGE SCALE GENOMIC DNA]</scope>
    <source>
        <strain evidence="4">cv. G19833</strain>
    </source>
</reference>
<dbReference type="InterPro" id="IPR012677">
    <property type="entry name" value="Nucleotide-bd_a/b_plait_sf"/>
</dbReference>
<dbReference type="EMBL" id="CM002297">
    <property type="protein sequence ID" value="ESW06219.1"/>
    <property type="molecule type" value="Genomic_DNA"/>
</dbReference>
<dbReference type="PANTHER" id="PTHR34427">
    <property type="entry name" value="DUF4283 DOMAIN PROTEIN"/>
    <property type="match status" value="1"/>
</dbReference>
<dbReference type="CDD" id="cd00590">
    <property type="entry name" value="RRM_SF"/>
    <property type="match status" value="1"/>
</dbReference>
<dbReference type="PROSITE" id="PS50102">
    <property type="entry name" value="RRM"/>
    <property type="match status" value="1"/>
</dbReference>
<dbReference type="AlphaFoldDB" id="V7AL30"/>
<evidence type="ECO:0000313" key="4">
    <source>
        <dbReference type="Proteomes" id="UP000000226"/>
    </source>
</evidence>
<feature type="domain" description="RRM" evidence="2">
    <location>
        <begin position="88"/>
        <end position="165"/>
    </location>
</feature>